<dbReference type="EMBL" id="CP092875">
    <property type="protein sequence ID" value="UYV75638.1"/>
    <property type="molecule type" value="Genomic_DNA"/>
</dbReference>
<evidence type="ECO:0000313" key="2">
    <source>
        <dbReference type="Proteomes" id="UP001235939"/>
    </source>
</evidence>
<gene>
    <name evidence="1" type="ORF">LAZ67_13000813</name>
</gene>
<evidence type="ECO:0000313" key="1">
    <source>
        <dbReference type="EMBL" id="UYV75638.1"/>
    </source>
</evidence>
<reference evidence="1 2" key="1">
    <citation type="submission" date="2022-01" db="EMBL/GenBank/DDBJ databases">
        <title>A chromosomal length assembly of Cordylochernes scorpioides.</title>
        <authorList>
            <person name="Zeh D."/>
            <person name="Zeh J."/>
        </authorList>
    </citation>
    <scope>NUCLEOTIDE SEQUENCE [LARGE SCALE GENOMIC DNA]</scope>
    <source>
        <strain evidence="1">IN4F17</strain>
        <tissue evidence="1">Whole Body</tissue>
    </source>
</reference>
<proteinExistence type="predicted"/>
<keyword evidence="2" id="KW-1185">Reference proteome</keyword>
<dbReference type="InterPro" id="IPR036397">
    <property type="entry name" value="RNaseH_sf"/>
</dbReference>
<dbReference type="PANTHER" id="PTHR46114">
    <property type="entry name" value="APPLE DOMAIN-CONTAINING PROTEIN"/>
    <property type="match status" value="1"/>
</dbReference>
<name>A0ABY6L3S6_9ARAC</name>
<organism evidence="1 2">
    <name type="scientific">Cordylochernes scorpioides</name>
    <dbReference type="NCBI Taxonomy" id="51811"/>
    <lineage>
        <taxon>Eukaryota</taxon>
        <taxon>Metazoa</taxon>
        <taxon>Ecdysozoa</taxon>
        <taxon>Arthropoda</taxon>
        <taxon>Chelicerata</taxon>
        <taxon>Arachnida</taxon>
        <taxon>Pseudoscorpiones</taxon>
        <taxon>Cheliferoidea</taxon>
        <taxon>Chernetidae</taxon>
        <taxon>Cordylochernes</taxon>
    </lineage>
</organism>
<dbReference type="Gene3D" id="3.30.420.10">
    <property type="entry name" value="Ribonuclease H-like superfamily/Ribonuclease H"/>
    <property type="match status" value="1"/>
</dbReference>
<protein>
    <submittedName>
        <fullName evidence="1">Uncharacterized protein</fullName>
    </submittedName>
</protein>
<sequence length="157" mass="18402">MSLKIHFLHSHLDFFPDNLGAVSDEHGERFHQAISSMEKRYQEKIEDYTYQQLEKSVVIGSAAIKTIINDNLKYRKLVIRWVPHSLTEDQKLGHVKWSNFMLKNFVDGNSKADFNIITGDETWIYNFDPETNGNLLFDALQNHLLLRKFAEFEVLEN</sequence>
<dbReference type="Proteomes" id="UP001235939">
    <property type="component" value="Chromosome 13"/>
</dbReference>
<dbReference type="PANTHER" id="PTHR46114:SF1">
    <property type="entry name" value="ZAD DOMAIN-CONTAINING PROTEIN"/>
    <property type="match status" value="1"/>
</dbReference>
<accession>A0ABY6L3S6</accession>